<dbReference type="GO" id="GO:0016788">
    <property type="term" value="F:hydrolase activity, acting on ester bonds"/>
    <property type="evidence" value="ECO:0007669"/>
    <property type="project" value="UniProtKB-ARBA"/>
</dbReference>
<dbReference type="PANTHER" id="PTHR43784:SF2">
    <property type="entry name" value="GDSL-LIKE LIPASE_ACYLHYDROLASE, PUTATIVE (AFU_ORTHOLOGUE AFUA_2G00820)-RELATED"/>
    <property type="match status" value="1"/>
</dbReference>
<dbReference type="CDD" id="cd01830">
    <property type="entry name" value="XynE_like"/>
    <property type="match status" value="1"/>
</dbReference>
<dbReference type="Gene3D" id="3.40.50.1110">
    <property type="entry name" value="SGNH hydrolase"/>
    <property type="match status" value="1"/>
</dbReference>
<protein>
    <submittedName>
        <fullName evidence="3">SGNH/GDSL hydrolase family protein</fullName>
    </submittedName>
</protein>
<proteinExistence type="predicted"/>
<gene>
    <name evidence="3" type="ORF">FHG71_17435</name>
</gene>
<evidence type="ECO:0000256" key="1">
    <source>
        <dbReference type="SAM" id="MobiDB-lite"/>
    </source>
</evidence>
<feature type="region of interest" description="Disordered" evidence="1">
    <location>
        <begin position="1"/>
        <end position="34"/>
    </location>
</feature>
<keyword evidence="3" id="KW-0378">Hydrolase</keyword>
<dbReference type="InterPro" id="IPR013830">
    <property type="entry name" value="SGNH_hydro"/>
</dbReference>
<dbReference type="InterPro" id="IPR036514">
    <property type="entry name" value="SGNH_hydro_sf"/>
</dbReference>
<dbReference type="Pfam" id="PF13472">
    <property type="entry name" value="Lipase_GDSL_2"/>
    <property type="match status" value="1"/>
</dbReference>
<dbReference type="Proteomes" id="UP000305709">
    <property type="component" value="Unassembled WGS sequence"/>
</dbReference>
<name>A0A5C4N750_9RHOB</name>
<organism evidence="3 4">
    <name type="scientific">Rubellimicrobium roseum</name>
    <dbReference type="NCBI Taxonomy" id="687525"/>
    <lineage>
        <taxon>Bacteria</taxon>
        <taxon>Pseudomonadati</taxon>
        <taxon>Pseudomonadota</taxon>
        <taxon>Alphaproteobacteria</taxon>
        <taxon>Rhodobacterales</taxon>
        <taxon>Roseobacteraceae</taxon>
        <taxon>Rubellimicrobium</taxon>
    </lineage>
</organism>
<dbReference type="AlphaFoldDB" id="A0A5C4N750"/>
<feature type="domain" description="SGNH hydrolase-type esterase" evidence="2">
    <location>
        <begin position="305"/>
        <end position="504"/>
    </location>
</feature>
<evidence type="ECO:0000259" key="2">
    <source>
        <dbReference type="Pfam" id="PF13472"/>
    </source>
</evidence>
<reference evidence="3 4" key="1">
    <citation type="submission" date="2019-06" db="EMBL/GenBank/DDBJ databases">
        <authorList>
            <person name="Jiang L."/>
        </authorList>
    </citation>
    <scope>NUCLEOTIDE SEQUENCE [LARGE SCALE GENOMIC DNA]</scope>
    <source>
        <strain evidence="3 4">YIM 48858</strain>
    </source>
</reference>
<keyword evidence="4" id="KW-1185">Reference proteome</keyword>
<dbReference type="SUPFAM" id="SSF52266">
    <property type="entry name" value="SGNH hydrolase"/>
    <property type="match status" value="1"/>
</dbReference>
<accession>A0A5C4N750</accession>
<dbReference type="PANTHER" id="PTHR43784">
    <property type="entry name" value="GDSL-LIKE LIPASE/ACYLHYDROLASE, PUTATIVE (AFU_ORTHOLOGUE AFUA_2G00820)-RELATED"/>
    <property type="match status" value="1"/>
</dbReference>
<dbReference type="OrthoDB" id="1828825at2"/>
<evidence type="ECO:0000313" key="4">
    <source>
        <dbReference type="Proteomes" id="UP000305709"/>
    </source>
</evidence>
<dbReference type="EMBL" id="VDFV01000037">
    <property type="protein sequence ID" value="TNC65515.1"/>
    <property type="molecule type" value="Genomic_DNA"/>
</dbReference>
<evidence type="ECO:0000313" key="3">
    <source>
        <dbReference type="EMBL" id="TNC65515.1"/>
    </source>
</evidence>
<dbReference type="InterPro" id="IPR053140">
    <property type="entry name" value="GDSL_Rv0518-like"/>
</dbReference>
<feature type="compositionally biased region" description="Polar residues" evidence="1">
    <location>
        <begin position="86"/>
        <end position="96"/>
    </location>
</feature>
<feature type="region of interest" description="Disordered" evidence="1">
    <location>
        <begin position="86"/>
        <end position="112"/>
    </location>
</feature>
<sequence length="518" mass="55306">MDRMSTSARFRAARRGPRPSYNLARTETTGWPTGLTRPGGGYMFNATLGRSAALSTVRPCRALTFVTIAALFGMQPFLAAAQEATTGSGNQATNPETGVEATGADQTTGAEQQEPISAEAGGGARTGNWIDTWTASPQQDWGDDFFAAAGIPRSLRDQTIRQVARVSQGGDRIRIEFSNEYGEHPLVIGEAHVALAGEDGAIETGSSRALTFGGEPSIVVPPGAPVWSDPVDLAVEDLGSVAVSLYLPEVAPTTTWHNDARQTAYIGAGNVADDDAFEVTQTFPSRIWLSGIAIDASPETRSIVLFGDSITDGDGSTLDADNRYPDQLAERIIPTGAEVTILNEGISGARVLRDRMGENALARFDRDVLSHPGVDTVVLMMGINDIGWPDSALVPEGEPAPTAEQVIQGYQQLIDRAHAHDLRIIGATLTPFNNAFEGGPLEGYYNEEKEAKRQAVNEWIRTSGAFDGVIDFDKVVEDPQNPGRIQAQFDKGDHLHPNDAGYEAMAQSIDLGLLGVSQ</sequence>
<comment type="caution">
    <text evidence="3">The sequence shown here is derived from an EMBL/GenBank/DDBJ whole genome shotgun (WGS) entry which is preliminary data.</text>
</comment>